<dbReference type="HOGENOM" id="CLU_641007_0_0_1"/>
<keyword evidence="3" id="KW-1185">Reference proteome</keyword>
<name>S3DX80_GLAL2</name>
<protein>
    <submittedName>
        <fullName evidence="2">Uncharacterized protein</fullName>
    </submittedName>
</protein>
<reference evidence="2 3" key="1">
    <citation type="journal article" date="2013" name="BMC Genomics">
        <title>Genomics-driven discovery of the pneumocandin biosynthetic gene cluster in the fungus Glarea lozoyensis.</title>
        <authorList>
            <person name="Chen L."/>
            <person name="Yue Q."/>
            <person name="Zhang X."/>
            <person name="Xiang M."/>
            <person name="Wang C."/>
            <person name="Li S."/>
            <person name="Che Y."/>
            <person name="Ortiz-Lopez F.J."/>
            <person name="Bills G.F."/>
            <person name="Liu X."/>
            <person name="An Z."/>
        </authorList>
    </citation>
    <scope>NUCLEOTIDE SEQUENCE [LARGE SCALE GENOMIC DNA]</scope>
    <source>
        <strain evidence="3">ATCC 20868 / MF5171</strain>
    </source>
</reference>
<sequence>MPFILSSEASQCCYCSREGFEYLCNICAGNLVDYTAPVATTANMDIPSPRAAHDMEKMASQPSKRVESFSENEKKKEKHISRLLRPAQTLEPTLPRRRSLFRSFRDRIFEEKPRDNCMEANKEETNDIGRLLETVLEDSLSAETETTRMDIKQRSRTSTNQSATRRLGKKSKSTDLRHSFSIDSDLQDQTRTAVAVEVNRIEARQIVCKTYSKKSVPTKSHSIKRKPIPARTSSLNATKALNGQVAGDQSTKVLIEDAGHDFEAFGVHGNHRNSRTLSLEESFTSKGKGAATKTTSSIEPCQFCGSGVCKECPPIQRVVHLDMTMSKTFCEDFRQCNTFCKHQLCADIIDTAIIKCGSCGHRACDNCKEIVTHRVQFHPNTKVGNPGKILQIQKKPETFCICCMCEAQKKDYHQVQLKLINNRVRFTV</sequence>
<evidence type="ECO:0000313" key="2">
    <source>
        <dbReference type="EMBL" id="EPE30988.1"/>
    </source>
</evidence>
<feature type="region of interest" description="Disordered" evidence="1">
    <location>
        <begin position="140"/>
        <end position="178"/>
    </location>
</feature>
<organism evidence="2 3">
    <name type="scientific">Glarea lozoyensis (strain ATCC 20868 / MF5171)</name>
    <dbReference type="NCBI Taxonomy" id="1116229"/>
    <lineage>
        <taxon>Eukaryota</taxon>
        <taxon>Fungi</taxon>
        <taxon>Dikarya</taxon>
        <taxon>Ascomycota</taxon>
        <taxon>Pezizomycotina</taxon>
        <taxon>Leotiomycetes</taxon>
        <taxon>Helotiales</taxon>
        <taxon>Helotiaceae</taxon>
        <taxon>Glarea</taxon>
    </lineage>
</organism>
<feature type="region of interest" description="Disordered" evidence="1">
    <location>
        <begin position="61"/>
        <end position="80"/>
    </location>
</feature>
<dbReference type="Proteomes" id="UP000016922">
    <property type="component" value="Unassembled WGS sequence"/>
</dbReference>
<proteinExistence type="predicted"/>
<dbReference type="GeneID" id="19463010"/>
<evidence type="ECO:0000256" key="1">
    <source>
        <dbReference type="SAM" id="MobiDB-lite"/>
    </source>
</evidence>
<dbReference type="EMBL" id="KE145363">
    <property type="protein sequence ID" value="EPE30988.1"/>
    <property type="molecule type" value="Genomic_DNA"/>
</dbReference>
<dbReference type="RefSeq" id="XP_008082399.1">
    <property type="nucleotide sequence ID" value="XM_008084208.1"/>
</dbReference>
<dbReference type="AlphaFoldDB" id="S3DX80"/>
<feature type="compositionally biased region" description="Basic and acidic residues" evidence="1">
    <location>
        <begin position="64"/>
        <end position="75"/>
    </location>
</feature>
<dbReference type="KEGG" id="glz:GLAREA_03955"/>
<evidence type="ECO:0000313" key="3">
    <source>
        <dbReference type="Proteomes" id="UP000016922"/>
    </source>
</evidence>
<gene>
    <name evidence="2" type="ORF">GLAREA_03955</name>
</gene>
<accession>S3DX80</accession>